<proteinExistence type="predicted"/>
<dbReference type="GeneID" id="89933721"/>
<evidence type="ECO:0008006" key="4">
    <source>
        <dbReference type="Google" id="ProtNLM"/>
    </source>
</evidence>
<organism evidence="2 3">
    <name type="scientific">Canariomyces notabilis</name>
    <dbReference type="NCBI Taxonomy" id="2074819"/>
    <lineage>
        <taxon>Eukaryota</taxon>
        <taxon>Fungi</taxon>
        <taxon>Dikarya</taxon>
        <taxon>Ascomycota</taxon>
        <taxon>Pezizomycotina</taxon>
        <taxon>Sordariomycetes</taxon>
        <taxon>Sordariomycetidae</taxon>
        <taxon>Sordariales</taxon>
        <taxon>Chaetomiaceae</taxon>
        <taxon>Canariomyces</taxon>
    </lineage>
</organism>
<name>A0AAN6QK10_9PEZI</name>
<feature type="signal peptide" evidence="1">
    <location>
        <begin position="1"/>
        <end position="15"/>
    </location>
</feature>
<comment type="caution">
    <text evidence="2">The sequence shown here is derived from an EMBL/GenBank/DDBJ whole genome shotgun (WGS) entry which is preliminary data.</text>
</comment>
<evidence type="ECO:0000313" key="3">
    <source>
        <dbReference type="Proteomes" id="UP001302812"/>
    </source>
</evidence>
<evidence type="ECO:0000256" key="1">
    <source>
        <dbReference type="SAM" id="SignalP"/>
    </source>
</evidence>
<reference evidence="2" key="2">
    <citation type="submission" date="2023-05" db="EMBL/GenBank/DDBJ databases">
        <authorList>
            <consortium name="Lawrence Berkeley National Laboratory"/>
            <person name="Steindorff A."/>
            <person name="Hensen N."/>
            <person name="Bonometti L."/>
            <person name="Westerberg I."/>
            <person name="Brannstrom I.O."/>
            <person name="Guillou S."/>
            <person name="Cros-Aarteil S."/>
            <person name="Calhoun S."/>
            <person name="Haridas S."/>
            <person name="Kuo A."/>
            <person name="Mondo S."/>
            <person name="Pangilinan J."/>
            <person name="Riley R."/>
            <person name="Labutti K."/>
            <person name="Andreopoulos B."/>
            <person name="Lipzen A."/>
            <person name="Chen C."/>
            <person name="Yanf M."/>
            <person name="Daum C."/>
            <person name="Ng V."/>
            <person name="Clum A."/>
            <person name="Ohm R."/>
            <person name="Martin F."/>
            <person name="Silar P."/>
            <person name="Natvig D."/>
            <person name="Lalanne C."/>
            <person name="Gautier V."/>
            <person name="Ament-Velasquez S.L."/>
            <person name="Kruys A."/>
            <person name="Hutchinson M.I."/>
            <person name="Powell A.J."/>
            <person name="Barry K."/>
            <person name="Miller A.N."/>
            <person name="Grigoriev I.V."/>
            <person name="Debuchy R."/>
            <person name="Gladieux P."/>
            <person name="Thoren M.H."/>
            <person name="Johannesson H."/>
        </authorList>
    </citation>
    <scope>NUCLEOTIDE SEQUENCE</scope>
    <source>
        <strain evidence="2">CBS 508.74</strain>
    </source>
</reference>
<dbReference type="EMBL" id="MU853362">
    <property type="protein sequence ID" value="KAK4108517.1"/>
    <property type="molecule type" value="Genomic_DNA"/>
</dbReference>
<accession>A0AAN6QK10</accession>
<dbReference type="RefSeq" id="XP_064666087.1">
    <property type="nucleotide sequence ID" value="XM_064809597.1"/>
</dbReference>
<protein>
    <recommendedName>
        <fullName evidence="4">Secreted protein</fullName>
    </recommendedName>
</protein>
<gene>
    <name evidence="2" type="ORF">N656DRAFT_421903</name>
</gene>
<keyword evidence="3" id="KW-1185">Reference proteome</keyword>
<dbReference type="AlphaFoldDB" id="A0AAN6QK10"/>
<reference evidence="2" key="1">
    <citation type="journal article" date="2023" name="Mol. Phylogenet. Evol.">
        <title>Genome-scale phylogeny and comparative genomics of the fungal order Sordariales.</title>
        <authorList>
            <person name="Hensen N."/>
            <person name="Bonometti L."/>
            <person name="Westerberg I."/>
            <person name="Brannstrom I.O."/>
            <person name="Guillou S."/>
            <person name="Cros-Aarteil S."/>
            <person name="Calhoun S."/>
            <person name="Haridas S."/>
            <person name="Kuo A."/>
            <person name="Mondo S."/>
            <person name="Pangilinan J."/>
            <person name="Riley R."/>
            <person name="LaButti K."/>
            <person name="Andreopoulos B."/>
            <person name="Lipzen A."/>
            <person name="Chen C."/>
            <person name="Yan M."/>
            <person name="Daum C."/>
            <person name="Ng V."/>
            <person name="Clum A."/>
            <person name="Steindorff A."/>
            <person name="Ohm R.A."/>
            <person name="Martin F."/>
            <person name="Silar P."/>
            <person name="Natvig D.O."/>
            <person name="Lalanne C."/>
            <person name="Gautier V."/>
            <person name="Ament-Velasquez S.L."/>
            <person name="Kruys A."/>
            <person name="Hutchinson M.I."/>
            <person name="Powell A.J."/>
            <person name="Barry K."/>
            <person name="Miller A.N."/>
            <person name="Grigoriev I.V."/>
            <person name="Debuchy R."/>
            <person name="Gladieux P."/>
            <person name="Hiltunen Thoren M."/>
            <person name="Johannesson H."/>
        </authorList>
    </citation>
    <scope>NUCLEOTIDE SEQUENCE</scope>
    <source>
        <strain evidence="2">CBS 508.74</strain>
    </source>
</reference>
<dbReference type="Proteomes" id="UP001302812">
    <property type="component" value="Unassembled WGS sequence"/>
</dbReference>
<feature type="chain" id="PRO_5043032672" description="Secreted protein" evidence="1">
    <location>
        <begin position="16"/>
        <end position="87"/>
    </location>
</feature>
<evidence type="ECO:0000313" key="2">
    <source>
        <dbReference type="EMBL" id="KAK4108517.1"/>
    </source>
</evidence>
<sequence>MLCTLVVVLINMIRASMMSYPALLVCFCMTSSLPRQCGPLIVSRSFLMSKPRTYLHICATTQALAYIDDLLRLAVPSMAHTFHALNA</sequence>
<keyword evidence="1" id="KW-0732">Signal</keyword>